<evidence type="ECO:0000313" key="1">
    <source>
        <dbReference type="EMBL" id="MFC0475496.1"/>
    </source>
</evidence>
<sequence length="118" mass="13742">MAQNSALPAQSIRNTQEFREDVTLWMVDYKNQFTRNEQIALQRLILFAEKVPGVCNAKIGTMLKSIYEDRGELGMISRSSFKRMLQKAIKFGIITVYESVRKNGSQFSNLYVFNRYPY</sequence>
<proteinExistence type="predicted"/>
<dbReference type="RefSeq" id="WP_160547570.1">
    <property type="nucleotide sequence ID" value="NZ_JBHLUU010000027.1"/>
</dbReference>
<protein>
    <submittedName>
        <fullName evidence="1">Uncharacterized protein</fullName>
    </submittedName>
</protein>
<accession>A0ABV6KQ94</accession>
<dbReference type="EMBL" id="JBHLUU010000027">
    <property type="protein sequence ID" value="MFC0475496.1"/>
    <property type="molecule type" value="Genomic_DNA"/>
</dbReference>
<reference evidence="1 2" key="1">
    <citation type="submission" date="2024-09" db="EMBL/GenBank/DDBJ databases">
        <authorList>
            <person name="Sun Q."/>
            <person name="Mori K."/>
        </authorList>
    </citation>
    <scope>NUCLEOTIDE SEQUENCE [LARGE SCALE GENOMIC DNA]</scope>
    <source>
        <strain evidence="1 2">CGMCC 1.9126</strain>
    </source>
</reference>
<name>A0ABV6KQ94_9BACI</name>
<evidence type="ECO:0000313" key="2">
    <source>
        <dbReference type="Proteomes" id="UP001589738"/>
    </source>
</evidence>
<comment type="caution">
    <text evidence="1">The sequence shown here is derived from an EMBL/GenBank/DDBJ whole genome shotgun (WGS) entry which is preliminary data.</text>
</comment>
<keyword evidence="2" id="KW-1185">Reference proteome</keyword>
<organism evidence="1 2">
    <name type="scientific">Robertmurraya beringensis</name>
    <dbReference type="NCBI Taxonomy" id="641660"/>
    <lineage>
        <taxon>Bacteria</taxon>
        <taxon>Bacillati</taxon>
        <taxon>Bacillota</taxon>
        <taxon>Bacilli</taxon>
        <taxon>Bacillales</taxon>
        <taxon>Bacillaceae</taxon>
        <taxon>Robertmurraya</taxon>
    </lineage>
</organism>
<dbReference type="Proteomes" id="UP001589738">
    <property type="component" value="Unassembled WGS sequence"/>
</dbReference>
<gene>
    <name evidence="1" type="ORF">ACFFHF_09565</name>
</gene>